<dbReference type="AlphaFoldDB" id="A0A9C6E1J4"/>
<dbReference type="KEGG" id="gfs:119644427"/>
<feature type="compositionally biased region" description="Basic and acidic residues" evidence="1">
    <location>
        <begin position="96"/>
        <end position="107"/>
    </location>
</feature>
<dbReference type="RefSeq" id="XP_037899898.1">
    <property type="nucleotide sequence ID" value="XM_038043970.1"/>
</dbReference>
<dbReference type="KEGG" id="gfs:119644423"/>
<sequence>MKKERLSTRLFIPENKASASASAEKRRYIGKLENILRRTKAKVSLRAPNIKGREEKREQLGSNEKTTTGETQLFKIKKTNKSDLQTHQVKLQESTRTSDIDSDDKLNKSKTNYTHRDNSPFPYSSYEMSECRSDSRPSLQTHTHTSAINTEAMTEDMTQQINSYKFDDSDIAKNNNHSYNVINSTHEHAKHIARYYRDANARQDTDVKSIGEHRMNVISANRSDSLVTRPHNPNRHEYSHDNRNEAVFMKMYENNDSSYLLHNPYNLKHESLSQSNGNYLPAINREMNVNNRTIINNNFPIEEKLINFENMKRRRIGSLKRENRVRFPQFHANSQLYCNPRNFNIMKIENEDPNDVDNDNDDDDDDDDDDDKKLKTQYNSVWPHNILIEREKLEETISLRDQRNWENEMQISRRIASQLPYGARSVNSIQSNDINKHYFFGNKIEDPRNMVCTRDNNINAYRTNYQMYGSAIGIQNFYYNNAR</sequence>
<proteinExistence type="predicted"/>
<name>A0A9C6E1J4_9MUSC</name>
<keyword evidence="2" id="KW-1185">Reference proteome</keyword>
<evidence type="ECO:0000313" key="2">
    <source>
        <dbReference type="Proteomes" id="UP000092443"/>
    </source>
</evidence>
<evidence type="ECO:0000313" key="4">
    <source>
        <dbReference type="RefSeq" id="XP_037899905.1"/>
    </source>
</evidence>
<feature type="compositionally biased region" description="Acidic residues" evidence="1">
    <location>
        <begin position="351"/>
        <end position="370"/>
    </location>
</feature>
<dbReference type="RefSeq" id="XP_037899905.1">
    <property type="nucleotide sequence ID" value="XM_038043977.1"/>
</dbReference>
<feature type="compositionally biased region" description="Polar residues" evidence="1">
    <location>
        <begin position="82"/>
        <end position="95"/>
    </location>
</feature>
<organism evidence="2 3">
    <name type="scientific">Glossina fuscipes</name>
    <dbReference type="NCBI Taxonomy" id="7396"/>
    <lineage>
        <taxon>Eukaryota</taxon>
        <taxon>Metazoa</taxon>
        <taxon>Ecdysozoa</taxon>
        <taxon>Arthropoda</taxon>
        <taxon>Hexapoda</taxon>
        <taxon>Insecta</taxon>
        <taxon>Pterygota</taxon>
        <taxon>Neoptera</taxon>
        <taxon>Endopterygota</taxon>
        <taxon>Diptera</taxon>
        <taxon>Brachycera</taxon>
        <taxon>Muscomorpha</taxon>
        <taxon>Hippoboscoidea</taxon>
        <taxon>Glossinidae</taxon>
        <taxon>Glossina</taxon>
    </lineage>
</organism>
<feature type="region of interest" description="Disordered" evidence="1">
    <location>
        <begin position="349"/>
        <end position="375"/>
    </location>
</feature>
<feature type="region of interest" description="Disordered" evidence="1">
    <location>
        <begin position="49"/>
        <end position="140"/>
    </location>
</feature>
<dbReference type="Proteomes" id="UP000092443">
    <property type="component" value="Unplaced"/>
</dbReference>
<protein>
    <submittedName>
        <fullName evidence="3 4">Uncharacterized protein</fullName>
    </submittedName>
</protein>
<evidence type="ECO:0000256" key="1">
    <source>
        <dbReference type="SAM" id="MobiDB-lite"/>
    </source>
</evidence>
<feature type="compositionally biased region" description="Polar residues" evidence="1">
    <location>
        <begin position="60"/>
        <end position="71"/>
    </location>
</feature>
<evidence type="ECO:0000313" key="3">
    <source>
        <dbReference type="RefSeq" id="XP_037899898.1"/>
    </source>
</evidence>
<dbReference type="GeneID" id="119644423"/>
<reference evidence="3 4" key="1">
    <citation type="submission" date="2025-04" db="UniProtKB">
        <authorList>
            <consortium name="RefSeq"/>
        </authorList>
    </citation>
    <scope>IDENTIFICATION</scope>
    <source>
        <tissue evidence="3 4">Whole body pupa</tissue>
    </source>
</reference>
<gene>
    <name evidence="3" type="primary">LOC119644423</name>
    <name evidence="4" type="synonym">LOC119644427</name>
</gene>
<accession>A0A9C6E1J4</accession>